<dbReference type="Proteomes" id="UP000679247">
    <property type="component" value="Chromosome"/>
</dbReference>
<proteinExistence type="predicted"/>
<gene>
    <name evidence="1" type="ORF">J1899_18485</name>
</gene>
<evidence type="ECO:0000313" key="1">
    <source>
        <dbReference type="EMBL" id="QVY60936.1"/>
    </source>
</evidence>
<dbReference type="EMBL" id="CP071709">
    <property type="protein sequence ID" value="QVY60936.1"/>
    <property type="molecule type" value="Genomic_DNA"/>
</dbReference>
<organism evidence="1 2">
    <name type="scientific">Cytobacillus gottheilii</name>
    <dbReference type="NCBI Taxonomy" id="859144"/>
    <lineage>
        <taxon>Bacteria</taxon>
        <taxon>Bacillati</taxon>
        <taxon>Bacillota</taxon>
        <taxon>Bacilli</taxon>
        <taxon>Bacillales</taxon>
        <taxon>Bacillaceae</taxon>
        <taxon>Cytobacillus</taxon>
    </lineage>
</organism>
<accession>A0ABX8F929</accession>
<keyword evidence="1" id="KW-0547">Nucleotide-binding</keyword>
<dbReference type="InterPro" id="IPR038667">
    <property type="entry name" value="XkdH-like_sf"/>
</dbReference>
<name>A0ABX8F929_9BACI</name>
<dbReference type="RefSeq" id="WP_214475750.1">
    <property type="nucleotide sequence ID" value="NZ_CP071709.1"/>
</dbReference>
<protein>
    <submittedName>
        <fullName evidence="1">ABC transporter ATP-binding protein</fullName>
    </submittedName>
</protein>
<keyword evidence="2" id="KW-1185">Reference proteome</keyword>
<dbReference type="GO" id="GO:0005524">
    <property type="term" value="F:ATP binding"/>
    <property type="evidence" value="ECO:0007669"/>
    <property type="project" value="UniProtKB-KW"/>
</dbReference>
<dbReference type="Gene3D" id="2.40.10.370">
    <property type="entry name" value="Protein of unknown function DUF3599"/>
    <property type="match status" value="1"/>
</dbReference>
<reference evidence="1 2" key="1">
    <citation type="submission" date="2021-03" db="EMBL/GenBank/DDBJ databases">
        <title>The first data on the complete genome of the tetrodotoxin-producing bacterium.</title>
        <authorList>
            <person name="Melnikova D.I."/>
            <person name="Nijland R."/>
            <person name="Magarlamov T.Y."/>
        </authorList>
    </citation>
    <scope>NUCLEOTIDE SEQUENCE [LARGE SCALE GENOMIC DNA]</scope>
    <source>
        <strain evidence="1 2">1839</strain>
    </source>
</reference>
<sequence length="121" mass="13387">MNINRHRKAIETMYTGLCTISEYQSVRDPVTKRTKQEEVSVLSGQACHLSFKTIPAANQRDNATTIAQTTKLFIAPELEIKAGSKITVTQNGVTTSYSQSGLPAVYPTHQEISLKLFEGWA</sequence>
<evidence type="ECO:0000313" key="2">
    <source>
        <dbReference type="Proteomes" id="UP000679247"/>
    </source>
</evidence>
<keyword evidence="1" id="KW-0067">ATP-binding</keyword>